<dbReference type="EMBL" id="QZKU01000031">
    <property type="protein sequence ID" value="RJP24768.1"/>
    <property type="molecule type" value="Genomic_DNA"/>
</dbReference>
<dbReference type="InterPro" id="IPR051541">
    <property type="entry name" value="PTS_SugarTrans_NitroReg"/>
</dbReference>
<comment type="caution">
    <text evidence="3">The sequence shown here is derived from an EMBL/GenBank/DDBJ whole genome shotgun (WGS) entry which is preliminary data.</text>
</comment>
<dbReference type="Proteomes" id="UP000265882">
    <property type="component" value="Unassembled WGS sequence"/>
</dbReference>
<accession>A0A3A4NW76</accession>
<dbReference type="InterPro" id="IPR010982">
    <property type="entry name" value="Lambda_DNA-bd_dom_sf"/>
</dbReference>
<dbReference type="PANTHER" id="PTHR47738:SF1">
    <property type="entry name" value="NITROGEN REGULATORY PROTEIN"/>
    <property type="match status" value="1"/>
</dbReference>
<sequence length="294" mass="32118">MEVNFGYLLRTLRICAGLSLRELARTIDVSPTYLSLIENGKQPPPSASRIARIEQVLEVPAGYLLSIARGLDPAILSFIQDMPEALDFLTAVKERGIKPADLSELAAFVTTQGGDKLRQVLQSATLPAPEPKPAAKSSCGAYIWPYLDEELVFDFTAVREKEGFLQDAVHRICQHCNGASEESILAELLKREKIASTGIGHGIAVPHAYVSGIERLVVAFARIPRGLDFHAIDGEPVHMVLVLAGPRSAKNLHLLLLARIARLVRNRSFCQRVLSAATPREIVDIFRNAEAASP</sequence>
<gene>
    <name evidence="3" type="ORF">C4520_03555</name>
</gene>
<dbReference type="GO" id="GO:0003677">
    <property type="term" value="F:DNA binding"/>
    <property type="evidence" value="ECO:0007669"/>
    <property type="project" value="InterPro"/>
</dbReference>
<dbReference type="InterPro" id="IPR016152">
    <property type="entry name" value="PTrfase/Anion_transptr"/>
</dbReference>
<evidence type="ECO:0000259" key="1">
    <source>
        <dbReference type="PROSITE" id="PS50943"/>
    </source>
</evidence>
<reference evidence="3 4" key="1">
    <citation type="journal article" date="2017" name="ISME J.">
        <title>Energy and carbon metabolisms in a deep terrestrial subsurface fluid microbial community.</title>
        <authorList>
            <person name="Momper L."/>
            <person name="Jungbluth S.P."/>
            <person name="Lee M.D."/>
            <person name="Amend J.P."/>
        </authorList>
    </citation>
    <scope>NUCLEOTIDE SEQUENCE [LARGE SCALE GENOMIC DNA]</scope>
    <source>
        <strain evidence="3">SURF_5</strain>
    </source>
</reference>
<dbReference type="PROSITE" id="PS50943">
    <property type="entry name" value="HTH_CROC1"/>
    <property type="match status" value="1"/>
</dbReference>
<dbReference type="CDD" id="cd00211">
    <property type="entry name" value="PTS_IIA_fru"/>
    <property type="match status" value="1"/>
</dbReference>
<dbReference type="SUPFAM" id="SSF55804">
    <property type="entry name" value="Phoshotransferase/anion transport protein"/>
    <property type="match status" value="1"/>
</dbReference>
<name>A0A3A4NW76_ABYX5</name>
<dbReference type="Gene3D" id="1.10.260.40">
    <property type="entry name" value="lambda repressor-like DNA-binding domains"/>
    <property type="match status" value="1"/>
</dbReference>
<dbReference type="InterPro" id="IPR002178">
    <property type="entry name" value="PTS_EIIA_type-2_dom"/>
</dbReference>
<dbReference type="Gene3D" id="3.40.930.10">
    <property type="entry name" value="Mannitol-specific EII, Chain A"/>
    <property type="match status" value="1"/>
</dbReference>
<dbReference type="SUPFAM" id="SSF47413">
    <property type="entry name" value="lambda repressor-like DNA-binding domains"/>
    <property type="match status" value="1"/>
</dbReference>
<dbReference type="SMART" id="SM00530">
    <property type="entry name" value="HTH_XRE"/>
    <property type="match status" value="1"/>
</dbReference>
<dbReference type="CDD" id="cd00093">
    <property type="entry name" value="HTH_XRE"/>
    <property type="match status" value="1"/>
</dbReference>
<evidence type="ECO:0000259" key="2">
    <source>
        <dbReference type="PROSITE" id="PS51094"/>
    </source>
</evidence>
<dbReference type="AlphaFoldDB" id="A0A3A4NW76"/>
<dbReference type="PROSITE" id="PS51094">
    <property type="entry name" value="PTS_EIIA_TYPE_2"/>
    <property type="match status" value="1"/>
</dbReference>
<dbReference type="PROSITE" id="PS00372">
    <property type="entry name" value="PTS_EIIA_TYPE_2_HIS"/>
    <property type="match status" value="1"/>
</dbReference>
<dbReference type="PANTHER" id="PTHR47738">
    <property type="entry name" value="PTS SYSTEM FRUCTOSE-LIKE EIIA COMPONENT-RELATED"/>
    <property type="match status" value="1"/>
</dbReference>
<evidence type="ECO:0000313" key="3">
    <source>
        <dbReference type="EMBL" id="RJP24768.1"/>
    </source>
</evidence>
<evidence type="ECO:0000313" key="4">
    <source>
        <dbReference type="Proteomes" id="UP000265882"/>
    </source>
</evidence>
<feature type="domain" description="HTH cro/C1-type" evidence="1">
    <location>
        <begin position="9"/>
        <end position="64"/>
    </location>
</feature>
<dbReference type="Pfam" id="PF00359">
    <property type="entry name" value="PTS_EIIA_2"/>
    <property type="match status" value="1"/>
</dbReference>
<dbReference type="InterPro" id="IPR001387">
    <property type="entry name" value="Cro/C1-type_HTH"/>
</dbReference>
<feature type="domain" description="PTS EIIA type-2" evidence="2">
    <location>
        <begin position="145"/>
        <end position="289"/>
    </location>
</feature>
<proteinExistence type="predicted"/>
<dbReference type="Pfam" id="PF13560">
    <property type="entry name" value="HTH_31"/>
    <property type="match status" value="1"/>
</dbReference>
<organism evidence="3 4">
    <name type="scientific">Abyssobacteria bacterium (strain SURF_5)</name>
    <dbReference type="NCBI Taxonomy" id="2093360"/>
    <lineage>
        <taxon>Bacteria</taxon>
        <taxon>Pseudomonadati</taxon>
        <taxon>Candidatus Hydrogenedentota</taxon>
        <taxon>Candidatus Abyssobacteria</taxon>
    </lineage>
</organism>
<dbReference type="GO" id="GO:0030295">
    <property type="term" value="F:protein kinase activator activity"/>
    <property type="evidence" value="ECO:0007669"/>
    <property type="project" value="TreeGrafter"/>
</dbReference>
<protein>
    <submittedName>
        <fullName evidence="3">Helix-turn-helix domain-containing protein</fullName>
    </submittedName>
</protein>